<organism evidence="1 2">
    <name type="scientific">Rhododendron griersonianum</name>
    <dbReference type="NCBI Taxonomy" id="479676"/>
    <lineage>
        <taxon>Eukaryota</taxon>
        <taxon>Viridiplantae</taxon>
        <taxon>Streptophyta</taxon>
        <taxon>Embryophyta</taxon>
        <taxon>Tracheophyta</taxon>
        <taxon>Spermatophyta</taxon>
        <taxon>Magnoliopsida</taxon>
        <taxon>eudicotyledons</taxon>
        <taxon>Gunneridae</taxon>
        <taxon>Pentapetalae</taxon>
        <taxon>asterids</taxon>
        <taxon>Ericales</taxon>
        <taxon>Ericaceae</taxon>
        <taxon>Ericoideae</taxon>
        <taxon>Rhodoreae</taxon>
        <taxon>Rhododendron</taxon>
    </lineage>
</organism>
<dbReference type="SUPFAM" id="SSF56672">
    <property type="entry name" value="DNA/RNA polymerases"/>
    <property type="match status" value="1"/>
</dbReference>
<keyword evidence="2" id="KW-1185">Reference proteome</keyword>
<evidence type="ECO:0000313" key="1">
    <source>
        <dbReference type="EMBL" id="KAG5532133.1"/>
    </source>
</evidence>
<dbReference type="Proteomes" id="UP000823749">
    <property type="component" value="Chromosome 9"/>
</dbReference>
<dbReference type="CDD" id="cd00303">
    <property type="entry name" value="retropepsin_like"/>
    <property type="match status" value="1"/>
</dbReference>
<gene>
    <name evidence="1" type="ORF">RHGRI_026670</name>
</gene>
<name>A0AAV6IUA3_9ERIC</name>
<sequence>MPNNAIVFTDEDLGEVQVPHNDALVITLRIGEYDIERILVDSGSCTEVLYYDAFKKLGLKQTDLEQSITPLVGFGASAVWPLGKVTLPVRAGTVVLRTDFLVVDVPSSYNAIIGRTWLHKIRAVSSTYHQMVKFPGSDGIEKIKGNQKSAQQCLISIIKKVPKAHQVHTVEVPDQPTVEDVGRDPAEKVVEGLKKILINETDPERYFLIGESLPNEEESELVGFLKEHVDVFAWLPEEMPGVDADVIYHHLNVDPQHKPVIQKKRRAAVQHVDAVIEEVDRLLEAKAIREVYYPEWLSCRHPNLA</sequence>
<dbReference type="SUPFAM" id="SSF50630">
    <property type="entry name" value="Acid proteases"/>
    <property type="match status" value="1"/>
</dbReference>
<dbReference type="PANTHER" id="PTHR33240:SF15">
    <property type="entry name" value="GAG-PRO-LIKE PROTEIN"/>
    <property type="match status" value="1"/>
</dbReference>
<reference evidence="1" key="1">
    <citation type="submission" date="2020-08" db="EMBL/GenBank/DDBJ databases">
        <title>Plant Genome Project.</title>
        <authorList>
            <person name="Zhang R.-G."/>
        </authorList>
    </citation>
    <scope>NUCLEOTIDE SEQUENCE</scope>
    <source>
        <strain evidence="1">WSP0</strain>
        <tissue evidence="1">Leaf</tissue>
    </source>
</reference>
<dbReference type="InterPro" id="IPR021109">
    <property type="entry name" value="Peptidase_aspartic_dom_sf"/>
</dbReference>
<dbReference type="EMBL" id="JACTNZ010000009">
    <property type="protein sequence ID" value="KAG5532133.1"/>
    <property type="molecule type" value="Genomic_DNA"/>
</dbReference>
<dbReference type="Gene3D" id="2.40.70.10">
    <property type="entry name" value="Acid Proteases"/>
    <property type="match status" value="1"/>
</dbReference>
<proteinExistence type="predicted"/>
<dbReference type="AlphaFoldDB" id="A0AAV6IUA3"/>
<accession>A0AAV6IUA3</accession>
<dbReference type="PANTHER" id="PTHR33240">
    <property type="entry name" value="OS08G0508500 PROTEIN"/>
    <property type="match status" value="1"/>
</dbReference>
<dbReference type="InterPro" id="IPR043502">
    <property type="entry name" value="DNA/RNA_pol_sf"/>
</dbReference>
<protein>
    <recommendedName>
        <fullName evidence="3">Peptidase A2 domain-containing protein</fullName>
    </recommendedName>
</protein>
<comment type="caution">
    <text evidence="1">The sequence shown here is derived from an EMBL/GenBank/DDBJ whole genome shotgun (WGS) entry which is preliminary data.</text>
</comment>
<evidence type="ECO:0008006" key="3">
    <source>
        <dbReference type="Google" id="ProtNLM"/>
    </source>
</evidence>
<evidence type="ECO:0000313" key="2">
    <source>
        <dbReference type="Proteomes" id="UP000823749"/>
    </source>
</evidence>
<dbReference type="Gene3D" id="3.10.10.10">
    <property type="entry name" value="HIV Type 1 Reverse Transcriptase, subunit A, domain 1"/>
    <property type="match status" value="1"/>
</dbReference>